<keyword evidence="4" id="KW-1185">Reference proteome</keyword>
<sequence>MRDKMEKLVILPFSVGCVSDSSVAVAAQRHHHHQPRRSKPPPAAADTNSNAKRTQEEDEDSLSSENMKYSLKLLPLPKLTYQLGLIGSSPRVSRHYLSYLLLALVVQAYKDEIEESENEMEIGFPTDVKHVTHIGLDGSASTSPSNGSWDNRLSLHDLFTFPSSIAPSGQCELPMETHPEAASPFVQAHN</sequence>
<accession>A0A8J5Z367</accession>
<protein>
    <recommendedName>
        <fullName evidence="2">CRIB domain-containing protein</fullName>
    </recommendedName>
</protein>
<evidence type="ECO:0000256" key="1">
    <source>
        <dbReference type="SAM" id="MobiDB-lite"/>
    </source>
</evidence>
<organism evidence="3 4">
    <name type="scientific">Gossypium anomalum</name>
    <dbReference type="NCBI Taxonomy" id="47600"/>
    <lineage>
        <taxon>Eukaryota</taxon>
        <taxon>Viridiplantae</taxon>
        <taxon>Streptophyta</taxon>
        <taxon>Embryophyta</taxon>
        <taxon>Tracheophyta</taxon>
        <taxon>Spermatophyta</taxon>
        <taxon>Magnoliopsida</taxon>
        <taxon>eudicotyledons</taxon>
        <taxon>Gunneridae</taxon>
        <taxon>Pentapetalae</taxon>
        <taxon>rosids</taxon>
        <taxon>malvids</taxon>
        <taxon>Malvales</taxon>
        <taxon>Malvaceae</taxon>
        <taxon>Malvoideae</taxon>
        <taxon>Gossypium</taxon>
    </lineage>
</organism>
<comment type="caution">
    <text evidence="3">The sequence shown here is derived from an EMBL/GenBank/DDBJ whole genome shotgun (WGS) entry which is preliminary data.</text>
</comment>
<feature type="domain" description="CRIB" evidence="2">
    <location>
        <begin position="122"/>
        <end position="135"/>
    </location>
</feature>
<feature type="compositionally biased region" description="Basic residues" evidence="1">
    <location>
        <begin position="28"/>
        <end position="39"/>
    </location>
</feature>
<dbReference type="EMBL" id="JAHUZN010000002">
    <property type="protein sequence ID" value="KAG8501768.1"/>
    <property type="molecule type" value="Genomic_DNA"/>
</dbReference>
<evidence type="ECO:0000313" key="4">
    <source>
        <dbReference type="Proteomes" id="UP000701853"/>
    </source>
</evidence>
<reference evidence="3 4" key="1">
    <citation type="journal article" date="2021" name="bioRxiv">
        <title>The Gossypium anomalum genome as a resource for cotton improvement and evolutionary analysis of hybrid incompatibility.</title>
        <authorList>
            <person name="Grover C.E."/>
            <person name="Yuan D."/>
            <person name="Arick M.A."/>
            <person name="Miller E.R."/>
            <person name="Hu G."/>
            <person name="Peterson D.G."/>
            <person name="Wendel J.F."/>
            <person name="Udall J.A."/>
        </authorList>
    </citation>
    <scope>NUCLEOTIDE SEQUENCE [LARGE SCALE GENOMIC DNA]</scope>
    <source>
        <strain evidence="3">JFW-Udall</strain>
        <tissue evidence="3">Leaf</tissue>
    </source>
</reference>
<dbReference type="OrthoDB" id="678664at2759"/>
<evidence type="ECO:0000313" key="3">
    <source>
        <dbReference type="EMBL" id="KAG8501768.1"/>
    </source>
</evidence>
<dbReference type="PANTHER" id="PTHR46931:SF6">
    <property type="entry name" value="CRIB DOMAIN-CONTAINING PROTEIN RIC4"/>
    <property type="match status" value="1"/>
</dbReference>
<dbReference type="Proteomes" id="UP000701853">
    <property type="component" value="Chromosome 2"/>
</dbReference>
<dbReference type="InterPro" id="IPR000095">
    <property type="entry name" value="CRIB_dom"/>
</dbReference>
<dbReference type="InterPro" id="IPR044509">
    <property type="entry name" value="RIC2/4"/>
</dbReference>
<dbReference type="AlphaFoldDB" id="A0A8J5Z367"/>
<dbReference type="PROSITE" id="PS50108">
    <property type="entry name" value="CRIB"/>
    <property type="match status" value="1"/>
</dbReference>
<gene>
    <name evidence="3" type="ORF">CXB51_003948</name>
</gene>
<dbReference type="PANTHER" id="PTHR46931">
    <property type="entry name" value="CRIB DOMAIN-CONTAINING PROTEIN RIC2"/>
    <property type="match status" value="1"/>
</dbReference>
<proteinExistence type="predicted"/>
<evidence type="ECO:0000259" key="2">
    <source>
        <dbReference type="PROSITE" id="PS50108"/>
    </source>
</evidence>
<feature type="region of interest" description="Disordered" evidence="1">
    <location>
        <begin position="24"/>
        <end position="64"/>
    </location>
</feature>
<name>A0A8J5Z367_9ROSI</name>